<protein>
    <submittedName>
        <fullName evidence="2">Transposase domain-containing protein</fullName>
    </submittedName>
</protein>
<feature type="domain" description="Transposase IS66 C-terminal" evidence="1">
    <location>
        <begin position="1"/>
        <end position="40"/>
    </location>
</feature>
<accession>A0ABY5JKF1</accession>
<gene>
    <name evidence="2" type="ORF">J0J69_01750</name>
</gene>
<proteinExistence type="predicted"/>
<dbReference type="Pfam" id="PF13817">
    <property type="entry name" value="DDE_Tnp_IS66_C"/>
    <property type="match status" value="1"/>
</dbReference>
<evidence type="ECO:0000259" key="1">
    <source>
        <dbReference type="Pfam" id="PF13817"/>
    </source>
</evidence>
<organism evidence="2 3">
    <name type="scientific">Turicibacter bilis</name>
    <dbReference type="NCBI Taxonomy" id="2735723"/>
    <lineage>
        <taxon>Bacteria</taxon>
        <taxon>Bacillati</taxon>
        <taxon>Bacillota</taxon>
        <taxon>Erysipelotrichia</taxon>
        <taxon>Erysipelotrichales</taxon>
        <taxon>Turicibacteraceae</taxon>
        <taxon>Turicibacter</taxon>
    </lineage>
</organism>
<name>A0ABY5JKF1_9FIRM</name>
<dbReference type="RefSeq" id="WP_082704926.1">
    <property type="nucleotide sequence ID" value="NZ_CP071249.1"/>
</dbReference>
<dbReference type="InterPro" id="IPR039552">
    <property type="entry name" value="IS66_C"/>
</dbReference>
<sequence>METAKEHGLNVYKYLTYLFEHLPNVEFLMKPKLLEDFLPWAKKVQEHCKGI</sequence>
<evidence type="ECO:0000313" key="2">
    <source>
        <dbReference type="EMBL" id="UUF07204.1"/>
    </source>
</evidence>
<dbReference type="EMBL" id="CP071249">
    <property type="protein sequence ID" value="UUF07204.1"/>
    <property type="molecule type" value="Genomic_DNA"/>
</dbReference>
<reference evidence="2 3" key="1">
    <citation type="submission" date="2021-03" db="EMBL/GenBank/DDBJ databases">
        <title>Comparative Genomics and Metabolomics in the genus Turicibacter.</title>
        <authorList>
            <person name="Maki J."/>
            <person name="Looft T."/>
        </authorList>
    </citation>
    <scope>NUCLEOTIDE SEQUENCE [LARGE SCALE GENOMIC DNA]</scope>
    <source>
        <strain evidence="2 3">MMM721</strain>
    </source>
</reference>
<evidence type="ECO:0000313" key="3">
    <source>
        <dbReference type="Proteomes" id="UP001058016"/>
    </source>
</evidence>
<keyword evidence="3" id="KW-1185">Reference proteome</keyword>
<dbReference type="Proteomes" id="UP001058016">
    <property type="component" value="Chromosome"/>
</dbReference>